<dbReference type="AlphaFoldDB" id="A0A1Y2J2V8"/>
<evidence type="ECO:0000256" key="1">
    <source>
        <dbReference type="SAM" id="MobiDB-lite"/>
    </source>
</evidence>
<dbReference type="EMBL" id="KZ084087">
    <property type="protein sequence ID" value="OSD07739.1"/>
    <property type="molecule type" value="Genomic_DNA"/>
</dbReference>
<dbReference type="Proteomes" id="UP000193067">
    <property type="component" value="Unassembled WGS sequence"/>
</dbReference>
<evidence type="ECO:0000313" key="3">
    <source>
        <dbReference type="Proteomes" id="UP000193067"/>
    </source>
</evidence>
<organism evidence="2 3">
    <name type="scientific">Trametes coccinea (strain BRFM310)</name>
    <name type="common">Pycnoporus coccineus</name>
    <dbReference type="NCBI Taxonomy" id="1353009"/>
    <lineage>
        <taxon>Eukaryota</taxon>
        <taxon>Fungi</taxon>
        <taxon>Dikarya</taxon>
        <taxon>Basidiomycota</taxon>
        <taxon>Agaricomycotina</taxon>
        <taxon>Agaricomycetes</taxon>
        <taxon>Polyporales</taxon>
        <taxon>Polyporaceae</taxon>
        <taxon>Trametes</taxon>
    </lineage>
</organism>
<evidence type="ECO:0000313" key="2">
    <source>
        <dbReference type="EMBL" id="OSD07739.1"/>
    </source>
</evidence>
<keyword evidence="3" id="KW-1185">Reference proteome</keyword>
<feature type="region of interest" description="Disordered" evidence="1">
    <location>
        <begin position="1"/>
        <end position="106"/>
    </location>
</feature>
<protein>
    <submittedName>
        <fullName evidence="2">Uncharacterized protein</fullName>
    </submittedName>
</protein>
<feature type="compositionally biased region" description="Acidic residues" evidence="1">
    <location>
        <begin position="92"/>
        <end position="104"/>
    </location>
</feature>
<dbReference type="InterPro" id="IPR041078">
    <property type="entry name" value="Plavaka"/>
</dbReference>
<dbReference type="Pfam" id="PF18759">
    <property type="entry name" value="Plavaka"/>
    <property type="match status" value="1"/>
</dbReference>
<sequence>MSPGMENISVAGTEVLEDEREHPAVPGLDNSAGGETEGYDDVDPPPPLPFDGDYFGEYNAANFEDFNEYDGPLSPEGDVNISDLPTSPEPSNSEESDEEDASNFEDEHAWEPPVQFSVDLQAQVEDAEDEDLVDGQTPPTDAQEQAESHICTKTHIVCYPNSKAGVPINAAIARMSNQQYATTLEGGQTNLYAPFTSALDWEVVCWAKQCGPGSTAFTDLLKIPGVVERLQLSYSSAEELNAIIDAKISSGRPRFTRHKINIGGEAFEVFYRNIIACICALFGDPEFAGILVFAAERHYTDADHTVCMYFDMHTGKWWWNTQRALDSIRPGGTIIPIIISSDKTQLMLFGSTTANLPKAVRREASRRGQTLLTYLPSTCLEHIANKDSRCRMLINLYHTCLSHVLEPIRDAGIDGVELASNDGVLRCGHPLFALHISMTGTKHGECPKCPVPRDALGEWSDDPHQLCNMEKVLDALDTIDRGYGKYAQACEDAGIKPITCPYCPDLPYVNIYQSIVPDLLHQLYRGVIKHMITCLTKAFGSAELDVCCQCIPLNHNIRLFLKGITKLQRVTGKEHNQMCCFLMGLIVGLPLPDGMSPVHLLRAYPAHTSDTLDLLKDALCRFHVNKAIFVDLGIQLHFKLPKLHSLEHYLLSIMLFGTIDNYDTQYTERLHIDFAKNVYCTLNRTIPVDALQSYHAYTLFIAPAAASGPVASNMAASSNANGMQRAPGRSALPGHLTRIKIARNPSVKALGFENAAHAYGAFLRDALARFVDQYHHPHFTPAEIRCEASSLYLCFVTFSMYHRMKFTLVDAQDLGIMEDVVDTAYARPARKDRRSRPVPERFDIILIDDNGAGGAAGLRGYRVGRIQLLFKLPHQATKSYVEWFSAFTTPNAMHGLGEKPPSVIPIEQICRLCHLFPDFGPVAPQEWTSSSVLDQYDHFWLSSFTDLYMYMISF</sequence>
<reference evidence="2 3" key="1">
    <citation type="journal article" date="2015" name="Biotechnol. Biofuels">
        <title>Enhanced degradation of softwood versus hardwood by the white-rot fungus Pycnoporus coccineus.</title>
        <authorList>
            <person name="Couturier M."/>
            <person name="Navarro D."/>
            <person name="Chevret D."/>
            <person name="Henrissat B."/>
            <person name="Piumi F."/>
            <person name="Ruiz-Duenas F.J."/>
            <person name="Martinez A.T."/>
            <person name="Grigoriev I.V."/>
            <person name="Riley R."/>
            <person name="Lipzen A."/>
            <person name="Berrin J.G."/>
            <person name="Master E.R."/>
            <person name="Rosso M.N."/>
        </authorList>
    </citation>
    <scope>NUCLEOTIDE SEQUENCE [LARGE SCALE GENOMIC DNA]</scope>
    <source>
        <strain evidence="2 3">BRFM310</strain>
    </source>
</reference>
<dbReference type="OrthoDB" id="3252362at2759"/>
<proteinExistence type="predicted"/>
<name>A0A1Y2J2V8_TRAC3</name>
<accession>A0A1Y2J2V8</accession>
<gene>
    <name evidence="2" type="ORF">PYCCODRAFT_1441641</name>
</gene>